<accession>A0A1G7WAT7</accession>
<evidence type="ECO:0000313" key="2">
    <source>
        <dbReference type="Proteomes" id="UP000183404"/>
    </source>
</evidence>
<name>A0A1G7WAT7_THETY</name>
<reference evidence="1 2" key="1">
    <citation type="submission" date="2016-10" db="EMBL/GenBank/DDBJ databases">
        <authorList>
            <person name="de Groot N.N."/>
        </authorList>
    </citation>
    <scope>NUCLEOTIDE SEQUENCE [LARGE SCALE GENOMIC DNA]</scope>
    <source>
        <strain evidence="1 2">DSM 569</strain>
    </source>
</reference>
<dbReference type="Proteomes" id="UP000183404">
    <property type="component" value="Unassembled WGS sequence"/>
</dbReference>
<protein>
    <submittedName>
        <fullName evidence="1">Uncharacterized protein</fullName>
    </submittedName>
</protein>
<dbReference type="EMBL" id="FNBS01000116">
    <property type="protein sequence ID" value="SDG69095.1"/>
    <property type="molecule type" value="Genomic_DNA"/>
</dbReference>
<gene>
    <name evidence="1" type="ORF">SAMN04244560_02769</name>
</gene>
<evidence type="ECO:0000313" key="1">
    <source>
        <dbReference type="EMBL" id="SDG69095.1"/>
    </source>
</evidence>
<dbReference type="RefSeq" id="WP_074592959.1">
    <property type="nucleotide sequence ID" value="NZ_FNBS01000116.1"/>
</dbReference>
<organism evidence="1 2">
    <name type="scientific">Thermoanaerobacter thermohydrosulfuricus</name>
    <name type="common">Clostridium thermohydrosulfuricum</name>
    <dbReference type="NCBI Taxonomy" id="1516"/>
    <lineage>
        <taxon>Bacteria</taxon>
        <taxon>Bacillati</taxon>
        <taxon>Bacillota</taxon>
        <taxon>Clostridia</taxon>
        <taxon>Thermoanaerobacterales</taxon>
        <taxon>Thermoanaerobacteraceae</taxon>
        <taxon>Thermoanaerobacter</taxon>
    </lineage>
</organism>
<dbReference type="AlphaFoldDB" id="A0A1G7WAT7"/>
<proteinExistence type="predicted"/>
<sequence>MKQVNTKLIIINLDLNVKVDSETKIKNFFYDVFYDIIKEITISVITEIVIELIKKHWGL</sequence>